<protein>
    <submittedName>
        <fullName evidence="1">Uncharacterized protein</fullName>
    </submittedName>
</protein>
<name>A0ABW1ET63_9ACTN</name>
<evidence type="ECO:0000313" key="2">
    <source>
        <dbReference type="Proteomes" id="UP001596067"/>
    </source>
</evidence>
<dbReference type="Proteomes" id="UP001596067">
    <property type="component" value="Unassembled WGS sequence"/>
</dbReference>
<dbReference type="RefSeq" id="WP_313763932.1">
    <property type="nucleotide sequence ID" value="NZ_BAAAVH010000034.1"/>
</dbReference>
<reference evidence="2" key="1">
    <citation type="journal article" date="2019" name="Int. J. Syst. Evol. Microbiol.">
        <title>The Global Catalogue of Microorganisms (GCM) 10K type strain sequencing project: providing services to taxonomists for standard genome sequencing and annotation.</title>
        <authorList>
            <consortium name="The Broad Institute Genomics Platform"/>
            <consortium name="The Broad Institute Genome Sequencing Center for Infectious Disease"/>
            <person name="Wu L."/>
            <person name="Ma J."/>
        </authorList>
    </citation>
    <scope>NUCLEOTIDE SEQUENCE [LARGE SCALE GENOMIC DNA]</scope>
    <source>
        <strain evidence="2">CGMCC 4.1469</strain>
    </source>
</reference>
<evidence type="ECO:0000313" key="1">
    <source>
        <dbReference type="EMBL" id="MFC5884817.1"/>
    </source>
</evidence>
<dbReference type="EMBL" id="JBHSOD010000006">
    <property type="protein sequence ID" value="MFC5884817.1"/>
    <property type="molecule type" value="Genomic_DNA"/>
</dbReference>
<proteinExistence type="predicted"/>
<accession>A0ABW1ET63</accession>
<gene>
    <name evidence="1" type="ORF">ACFP0N_07490</name>
</gene>
<sequence>MDHLRYFYEYGVDTPLWPHDMESPYGHPTELARLPISAALRAELSELADRYQSSLDQEYPPDPSPWPREEQDRFNARARAALVALRRELGPGWTVDDRFVPVD</sequence>
<comment type="caution">
    <text evidence="1">The sequence shown here is derived from an EMBL/GenBank/DDBJ whole genome shotgun (WGS) entry which is preliminary data.</text>
</comment>
<organism evidence="1 2">
    <name type="scientific">Kitasatospora aburaviensis</name>
    <dbReference type="NCBI Taxonomy" id="67265"/>
    <lineage>
        <taxon>Bacteria</taxon>
        <taxon>Bacillati</taxon>
        <taxon>Actinomycetota</taxon>
        <taxon>Actinomycetes</taxon>
        <taxon>Kitasatosporales</taxon>
        <taxon>Streptomycetaceae</taxon>
        <taxon>Kitasatospora</taxon>
    </lineage>
</organism>
<keyword evidence="2" id="KW-1185">Reference proteome</keyword>